<evidence type="ECO:0000256" key="3">
    <source>
        <dbReference type="ARBA" id="ARBA00023242"/>
    </source>
</evidence>
<sequence>MSSGKFEVVYFANKIYYGTFLESDPAVKPVVRDEVEDAVGLTRLQQKKLLRNIINYLSTYEASGNIFYKSFDFNAVSFDGLSAEVLREAYKKLRTNAFRNSSMVTEVPMLSAYLPKLDRKKSSTRQKRPKSAYILYVQKHYSKVLKKNPEVKATEVFALLGKKWKDLPPGKKAKYEQMSRDEKAQIEDDNHPAPNGGKWRPKSAIQLFRDAKRQKYSNKYNVTGSALSQLLNKKFKMLPDNKKEKWEKRSFALFKEYVSQHGRILDEAAPSTEQPNDSVANSQPACPTSGFLNNFQFLDNHVKIEKT</sequence>
<evidence type="ECO:0000313" key="8">
    <source>
        <dbReference type="WBParaSite" id="SBAD_0000797801-mRNA-1"/>
    </source>
</evidence>
<evidence type="ECO:0000313" key="7">
    <source>
        <dbReference type="Proteomes" id="UP000270296"/>
    </source>
</evidence>
<dbReference type="Proteomes" id="UP000270296">
    <property type="component" value="Unassembled WGS sequence"/>
</dbReference>
<name>A0A183IVP0_9BILA</name>
<dbReference type="PROSITE" id="PS50118">
    <property type="entry name" value="HMG_BOX_2"/>
    <property type="match status" value="1"/>
</dbReference>
<evidence type="ECO:0000256" key="2">
    <source>
        <dbReference type="ARBA" id="ARBA00023125"/>
    </source>
</evidence>
<dbReference type="PANTHER" id="PTHR46318:SF3">
    <property type="entry name" value="UPSTREAM BINDING TRANSCRIPTION FACTOR"/>
    <property type="match status" value="1"/>
</dbReference>
<reference evidence="8" key="1">
    <citation type="submission" date="2016-06" db="UniProtKB">
        <authorList>
            <consortium name="WormBaseParasite"/>
        </authorList>
    </citation>
    <scope>IDENTIFICATION</scope>
</reference>
<proteinExistence type="predicted"/>
<keyword evidence="7" id="KW-1185">Reference proteome</keyword>
<accession>A0A183IVP0</accession>
<evidence type="ECO:0000259" key="5">
    <source>
        <dbReference type="PROSITE" id="PS50118"/>
    </source>
</evidence>
<feature type="domain" description="HMG box" evidence="5">
    <location>
        <begin position="126"/>
        <end position="194"/>
    </location>
</feature>
<evidence type="ECO:0000313" key="6">
    <source>
        <dbReference type="EMBL" id="VDP13930.1"/>
    </source>
</evidence>
<evidence type="ECO:0000256" key="4">
    <source>
        <dbReference type="PROSITE-ProRule" id="PRU00267"/>
    </source>
</evidence>
<dbReference type="SMART" id="SM00398">
    <property type="entry name" value="HMG"/>
    <property type="match status" value="2"/>
</dbReference>
<feature type="DNA-binding region" description="HMG box" evidence="4">
    <location>
        <begin position="126"/>
        <end position="194"/>
    </location>
</feature>
<dbReference type="InterPro" id="IPR036910">
    <property type="entry name" value="HMG_box_dom_sf"/>
</dbReference>
<dbReference type="GO" id="GO:0003677">
    <property type="term" value="F:DNA binding"/>
    <property type="evidence" value="ECO:0007669"/>
    <property type="project" value="UniProtKB-UniRule"/>
</dbReference>
<dbReference type="WBParaSite" id="SBAD_0000797801-mRNA-1">
    <property type="protein sequence ID" value="SBAD_0000797801-mRNA-1"/>
    <property type="gene ID" value="SBAD_0000797801"/>
</dbReference>
<dbReference type="Pfam" id="PF00505">
    <property type="entry name" value="HMG_box"/>
    <property type="match status" value="1"/>
</dbReference>
<dbReference type="InterPro" id="IPR051762">
    <property type="entry name" value="UBF1"/>
</dbReference>
<dbReference type="SUPFAM" id="SSF47095">
    <property type="entry name" value="HMG-box"/>
    <property type="match status" value="2"/>
</dbReference>
<keyword evidence="3 4" id="KW-0539">Nucleus</keyword>
<dbReference type="GO" id="GO:0005634">
    <property type="term" value="C:nucleus"/>
    <property type="evidence" value="ECO:0007669"/>
    <property type="project" value="UniProtKB-SubCell"/>
</dbReference>
<dbReference type="PANTHER" id="PTHR46318">
    <property type="entry name" value="UPSTREAM BINDING TRANSCRIPTION FACTOR"/>
    <property type="match status" value="1"/>
</dbReference>
<dbReference type="OrthoDB" id="1919336at2759"/>
<comment type="subcellular location">
    <subcellularLocation>
        <location evidence="1">Nucleus</location>
    </subcellularLocation>
</comment>
<dbReference type="EMBL" id="UZAM01010850">
    <property type="protein sequence ID" value="VDP13930.1"/>
    <property type="molecule type" value="Genomic_DNA"/>
</dbReference>
<keyword evidence="2 4" id="KW-0238">DNA-binding</keyword>
<evidence type="ECO:0000256" key="1">
    <source>
        <dbReference type="ARBA" id="ARBA00004123"/>
    </source>
</evidence>
<dbReference type="AlphaFoldDB" id="A0A183IVP0"/>
<organism evidence="8">
    <name type="scientific">Soboliphyme baturini</name>
    <dbReference type="NCBI Taxonomy" id="241478"/>
    <lineage>
        <taxon>Eukaryota</taxon>
        <taxon>Metazoa</taxon>
        <taxon>Ecdysozoa</taxon>
        <taxon>Nematoda</taxon>
        <taxon>Enoplea</taxon>
        <taxon>Dorylaimia</taxon>
        <taxon>Dioctophymatida</taxon>
        <taxon>Dioctophymatoidea</taxon>
        <taxon>Soboliphymatidae</taxon>
        <taxon>Soboliphyme</taxon>
    </lineage>
</organism>
<gene>
    <name evidence="6" type="ORF">SBAD_LOCUS7687</name>
</gene>
<dbReference type="InterPro" id="IPR009071">
    <property type="entry name" value="HMG_box_dom"/>
</dbReference>
<dbReference type="CDD" id="cd00084">
    <property type="entry name" value="HMG-box_SF"/>
    <property type="match status" value="1"/>
</dbReference>
<dbReference type="Gene3D" id="1.10.30.10">
    <property type="entry name" value="High mobility group box domain"/>
    <property type="match status" value="2"/>
</dbReference>
<protein>
    <submittedName>
        <fullName evidence="8">HMG box domain-containing protein</fullName>
    </submittedName>
</protein>
<reference evidence="6 7" key="2">
    <citation type="submission" date="2018-11" db="EMBL/GenBank/DDBJ databases">
        <authorList>
            <consortium name="Pathogen Informatics"/>
        </authorList>
    </citation>
    <scope>NUCLEOTIDE SEQUENCE [LARGE SCALE GENOMIC DNA]</scope>
</reference>